<evidence type="ECO:0000313" key="1">
    <source>
        <dbReference type="EMBL" id="MDR9894186.1"/>
    </source>
</evidence>
<proteinExistence type="predicted"/>
<accession>A0AAP5M3U9</accession>
<organism evidence="1 2">
    <name type="scientific">Aetokthonos hydrillicola Thurmond2011</name>
    <dbReference type="NCBI Taxonomy" id="2712845"/>
    <lineage>
        <taxon>Bacteria</taxon>
        <taxon>Bacillati</taxon>
        <taxon>Cyanobacteriota</taxon>
        <taxon>Cyanophyceae</taxon>
        <taxon>Nostocales</taxon>
        <taxon>Hapalosiphonaceae</taxon>
        <taxon>Aetokthonos</taxon>
    </lineage>
</organism>
<evidence type="ECO:0000313" key="2">
    <source>
        <dbReference type="Proteomes" id="UP000667802"/>
    </source>
</evidence>
<sequence length="58" mass="6634">MSNLFELVLVQHGVNKLPIPLEEAQRTTKLRKRPVELILVTFDFRAATLGSWLLIFAV</sequence>
<gene>
    <name evidence="1" type="ORF">G7B40_006315</name>
</gene>
<reference evidence="2" key="1">
    <citation type="journal article" date="2021" name="Science">
        <title>Hunting the eagle killer: A cyanobacterial neurotoxin causes vacuolar myelinopathy.</title>
        <authorList>
            <person name="Breinlinger S."/>
            <person name="Phillips T.J."/>
            <person name="Haram B.N."/>
            <person name="Mares J."/>
            <person name="Martinez Yerena J.A."/>
            <person name="Hrouzek P."/>
            <person name="Sobotka R."/>
            <person name="Henderson W.M."/>
            <person name="Schmieder P."/>
            <person name="Williams S.M."/>
            <person name="Lauderdale J.D."/>
            <person name="Wilde H.D."/>
            <person name="Gerrin W."/>
            <person name="Kust A."/>
            <person name="Washington J.W."/>
            <person name="Wagner C."/>
            <person name="Geier B."/>
            <person name="Liebeke M."/>
            <person name="Enke H."/>
            <person name="Niedermeyer T.H.J."/>
            <person name="Wilde S.B."/>
        </authorList>
    </citation>
    <scope>NUCLEOTIDE SEQUENCE [LARGE SCALE GENOMIC DNA]</scope>
    <source>
        <strain evidence="2">Thurmond2011</strain>
    </source>
</reference>
<dbReference type="AlphaFoldDB" id="A0AAP5M3U9"/>
<keyword evidence="2" id="KW-1185">Reference proteome</keyword>
<protein>
    <submittedName>
        <fullName evidence="1">Uncharacterized protein</fullName>
    </submittedName>
</protein>
<name>A0AAP5M3U9_9CYAN</name>
<dbReference type="EMBL" id="JAALHA020000002">
    <property type="protein sequence ID" value="MDR9894186.1"/>
    <property type="molecule type" value="Genomic_DNA"/>
</dbReference>
<comment type="caution">
    <text evidence="1">The sequence shown here is derived from an EMBL/GenBank/DDBJ whole genome shotgun (WGS) entry which is preliminary data.</text>
</comment>
<dbReference type="Proteomes" id="UP000667802">
    <property type="component" value="Unassembled WGS sequence"/>
</dbReference>